<evidence type="ECO:0000313" key="1">
    <source>
        <dbReference type="EMBL" id="SAM03207.1"/>
    </source>
</evidence>
<dbReference type="Gene3D" id="3.80.10.10">
    <property type="entry name" value="Ribonuclease Inhibitor"/>
    <property type="match status" value="2"/>
</dbReference>
<reference evidence="1" key="1">
    <citation type="submission" date="2016-04" db="EMBL/GenBank/DDBJ databases">
        <authorList>
            <person name="Evans L.H."/>
            <person name="Alamgir A."/>
            <person name="Owens N."/>
            <person name="Weber N.D."/>
            <person name="Virtaneva K."/>
            <person name="Barbian K."/>
            <person name="Babar A."/>
            <person name="Rosenke K."/>
        </authorList>
    </citation>
    <scope>NUCLEOTIDE SEQUENCE [LARGE SCALE GENOMIC DNA]</scope>
    <source>
        <strain evidence="1">CBS 101.48</strain>
    </source>
</reference>
<dbReference type="Proteomes" id="UP000078561">
    <property type="component" value="Unassembled WGS sequence"/>
</dbReference>
<accession>A0A168PYT6</accession>
<dbReference type="EMBL" id="LT554066">
    <property type="protein sequence ID" value="SAM03207.1"/>
    <property type="molecule type" value="Genomic_DNA"/>
</dbReference>
<dbReference type="SUPFAM" id="SSF52047">
    <property type="entry name" value="RNI-like"/>
    <property type="match status" value="1"/>
</dbReference>
<evidence type="ECO:0000313" key="2">
    <source>
        <dbReference type="Proteomes" id="UP000078561"/>
    </source>
</evidence>
<name>A0A168PYT6_ABSGL</name>
<sequence length="374" mass="42746">MVNLPLEIIESIISHISTHGDLYTCLFINKHFYIATLPVLWHSPKRILSSPASVFSQYRHVYQCGASSDILGLFGVSNRHHIRRLFIGGSGPVSLIPLFQPLTRFLTELVLSQMFLDDENMDAVARCCRHLQRITLHLLDWISWKTIVSLSRYCSQLTGISLTECPKIKAYTLLPLLKTNGLKQLTVGEVPFEYEEDLCFVSTRTWHKRVPTRLHDGTMTTRMKKFDHFSFITDWTCLMQSSSEWALQLTELCLHDINDEKCLIPLIETHTRLELLKMTSCRLGPKTLTAIARSLFDLRHLDLSGSRRFSAHNLKTMLKLGCPKLDLIVLIGCQTMTVDRLHRADFERWEPDMCLQESTIPCTPTAQASSSAVK</sequence>
<proteinExistence type="predicted"/>
<organism evidence="1">
    <name type="scientific">Absidia glauca</name>
    <name type="common">Pin mould</name>
    <dbReference type="NCBI Taxonomy" id="4829"/>
    <lineage>
        <taxon>Eukaryota</taxon>
        <taxon>Fungi</taxon>
        <taxon>Fungi incertae sedis</taxon>
        <taxon>Mucoromycota</taxon>
        <taxon>Mucoromycotina</taxon>
        <taxon>Mucoromycetes</taxon>
        <taxon>Mucorales</taxon>
        <taxon>Cunninghamellaceae</taxon>
        <taxon>Absidia</taxon>
    </lineage>
</organism>
<gene>
    <name evidence="1" type="primary">ABSGL_09025.1 scaffold 10666</name>
</gene>
<evidence type="ECO:0008006" key="3">
    <source>
        <dbReference type="Google" id="ProtNLM"/>
    </source>
</evidence>
<dbReference type="OrthoDB" id="550575at2759"/>
<dbReference type="InParanoid" id="A0A168PYT6"/>
<dbReference type="AlphaFoldDB" id="A0A168PYT6"/>
<protein>
    <recommendedName>
        <fullName evidence="3">F-box domain-containing protein</fullName>
    </recommendedName>
</protein>
<dbReference type="InterPro" id="IPR032675">
    <property type="entry name" value="LRR_dom_sf"/>
</dbReference>
<keyword evidence="2" id="KW-1185">Reference proteome</keyword>